<evidence type="ECO:0000313" key="1">
    <source>
        <dbReference type="EMBL" id="WAT93924.1"/>
    </source>
</evidence>
<reference evidence="1" key="1">
    <citation type="submission" date="2022-12" db="EMBL/GenBank/DDBJ databases">
        <title>Vibrio parahaemolyticus become highly virulent by producing novel Tc toxins.</title>
        <authorList>
            <person name="Yang F."/>
            <person name="You Y."/>
            <person name="Lai Q."/>
            <person name="Xu L."/>
            <person name="Li F."/>
        </authorList>
    </citation>
    <scope>NUCLEOTIDE SEQUENCE</scope>
    <source>
        <strain evidence="1">Vp-HL-202005</strain>
        <plasmid evidence="1">pHLC</plasmid>
    </source>
</reference>
<sequence>MSFKAPYHQKDLPTRVRAKVSIDSAQYWRPDTDSFLKRIDKDALIEIARPVMSQTWLQSAQGSRKAIWLSS</sequence>
<proteinExistence type="predicted"/>
<dbReference type="EMBL" id="CP114198">
    <property type="protein sequence ID" value="WAT93924.1"/>
    <property type="molecule type" value="Genomic_DNA"/>
</dbReference>
<keyword evidence="1" id="KW-0614">Plasmid</keyword>
<name>A0AA47JN96_VIBPH</name>
<dbReference type="Proteomes" id="UP001156560">
    <property type="component" value="Plasmid pHLC"/>
</dbReference>
<geneLocation type="plasmid" evidence="1 2">
    <name>pHLC</name>
</geneLocation>
<gene>
    <name evidence="1" type="ORF">O1Q84_27525</name>
</gene>
<accession>A0AA47JN96</accession>
<protein>
    <submittedName>
        <fullName evidence="1">Uncharacterized protein</fullName>
    </submittedName>
</protein>
<dbReference type="RefSeq" id="WP_159408218.1">
    <property type="nucleotide sequence ID" value="NZ_CP114198.1"/>
</dbReference>
<evidence type="ECO:0000313" key="2">
    <source>
        <dbReference type="Proteomes" id="UP001156560"/>
    </source>
</evidence>
<dbReference type="AlphaFoldDB" id="A0AA47JN96"/>
<organism evidence="1 2">
    <name type="scientific">Vibrio parahaemolyticus</name>
    <dbReference type="NCBI Taxonomy" id="670"/>
    <lineage>
        <taxon>Bacteria</taxon>
        <taxon>Pseudomonadati</taxon>
        <taxon>Pseudomonadota</taxon>
        <taxon>Gammaproteobacteria</taxon>
        <taxon>Vibrionales</taxon>
        <taxon>Vibrionaceae</taxon>
        <taxon>Vibrio</taxon>
    </lineage>
</organism>